<dbReference type="PATRIC" id="fig|1318628.3.peg.789"/>
<dbReference type="EMBL" id="ASAD01000007">
    <property type="protein sequence ID" value="EON93159.1"/>
    <property type="molecule type" value="Genomic_DNA"/>
</dbReference>
<gene>
    <name evidence="1" type="ORF">MARLIPOL_03965</name>
</gene>
<evidence type="ECO:0008006" key="3">
    <source>
        <dbReference type="Google" id="ProtNLM"/>
    </source>
</evidence>
<keyword evidence="2" id="KW-1185">Reference proteome</keyword>
<evidence type="ECO:0000313" key="2">
    <source>
        <dbReference type="Proteomes" id="UP000016540"/>
    </source>
</evidence>
<dbReference type="eggNOG" id="ENOG5033V5P">
    <property type="taxonomic scope" value="Bacteria"/>
</dbReference>
<dbReference type="OrthoDB" id="8420916at2"/>
<proteinExistence type="predicted"/>
<comment type="caution">
    <text evidence="1">The sequence shown here is derived from an EMBL/GenBank/DDBJ whole genome shotgun (WGS) entry which is preliminary data.</text>
</comment>
<evidence type="ECO:0000313" key="1">
    <source>
        <dbReference type="EMBL" id="EON93159.1"/>
    </source>
</evidence>
<dbReference type="Proteomes" id="UP000016540">
    <property type="component" value="Unassembled WGS sequence"/>
</dbReference>
<dbReference type="STRING" id="1318628.MARLIPOL_03965"/>
<protein>
    <recommendedName>
        <fullName evidence="3">DUF262 domain-containing protein</fullName>
    </recommendedName>
</protein>
<name>R8B3R9_9GAMM</name>
<organism evidence="1 2">
    <name type="scientific">Marinobacter lipolyticus SM19</name>
    <dbReference type="NCBI Taxonomy" id="1318628"/>
    <lineage>
        <taxon>Bacteria</taxon>
        <taxon>Pseudomonadati</taxon>
        <taxon>Pseudomonadota</taxon>
        <taxon>Gammaproteobacteria</taxon>
        <taxon>Pseudomonadales</taxon>
        <taxon>Marinobacteraceae</taxon>
        <taxon>Marinobacter</taxon>
    </lineage>
</organism>
<dbReference type="AlphaFoldDB" id="R8B3R9"/>
<reference evidence="1 2" key="1">
    <citation type="journal article" date="2013" name="Genome Announc.">
        <title>Draft Genome Sequence of the Moderately Halophilic Bacterium Marinobacter lipolyticus Strain SM19.</title>
        <authorList>
            <person name="Papke R.T."/>
            <person name="de la Haba R.R."/>
            <person name="Infante-Dominguez C."/>
            <person name="Perez D."/>
            <person name="Sanchez-Porro C."/>
            <person name="Lapierre P."/>
            <person name="Ventosa A."/>
        </authorList>
    </citation>
    <scope>NUCLEOTIDE SEQUENCE [LARGE SCALE GENOMIC DNA]</scope>
    <source>
        <strain evidence="1 2">SM19</strain>
    </source>
</reference>
<dbReference type="RefSeq" id="WP_012136794.1">
    <property type="nucleotide sequence ID" value="NZ_KE007306.1"/>
</dbReference>
<accession>R8B3R9</accession>
<dbReference type="HOGENOM" id="CLU_681149_0_0_6"/>
<sequence>MRLKILDCKSEDDAKCYLCRVSLSDYIRSIPTDYKEFDVQRGIVSNRYLDNLVETVREKRHIPPIVLVSGGETVNEESIELKGYRILDGLQRTHRLKVIHDAIDVVISNKNEGLSEENINSYYRRFSSEFKKVGATRKLVKMLFDFQVSKLDSAIEFFEGNSLWLEVWCGLSSDNQIKKMLLLNAGHKSVNIKHQLELLFLGTLFKLEEISNDHIEFKREREVSATQYSKSRGLGQYHFSHIISALISLSAGKVVNTNSDFISGLQSGNLPEVELIEGFNIEFLRKFIEFVYKLDASLNENYGVDGLRWLGREVVLVGVFGAIGASSKERGVGLYEFFDGLISSVDQMVRELSVDEFEHHRNRVELNKVNVGSINKKAVYKAVYDIVSGRGFASWEEYFGGALK</sequence>